<keyword evidence="4" id="KW-1185">Reference proteome</keyword>
<feature type="domain" description="Carboxylesterase type B" evidence="2">
    <location>
        <begin position="100"/>
        <end position="409"/>
    </location>
</feature>
<dbReference type="SUPFAM" id="SSF53474">
    <property type="entry name" value="alpha/beta-Hydrolases"/>
    <property type="match status" value="2"/>
</dbReference>
<dbReference type="Proteomes" id="UP000789524">
    <property type="component" value="Unassembled WGS sequence"/>
</dbReference>
<keyword evidence="1" id="KW-0325">Glycoprotein</keyword>
<organism evidence="3 4">
    <name type="scientific">Danaus chrysippus</name>
    <name type="common">African queen</name>
    <dbReference type="NCBI Taxonomy" id="151541"/>
    <lineage>
        <taxon>Eukaryota</taxon>
        <taxon>Metazoa</taxon>
        <taxon>Ecdysozoa</taxon>
        <taxon>Arthropoda</taxon>
        <taxon>Hexapoda</taxon>
        <taxon>Insecta</taxon>
        <taxon>Pterygota</taxon>
        <taxon>Neoptera</taxon>
        <taxon>Endopterygota</taxon>
        <taxon>Lepidoptera</taxon>
        <taxon>Glossata</taxon>
        <taxon>Ditrysia</taxon>
        <taxon>Papilionoidea</taxon>
        <taxon>Nymphalidae</taxon>
        <taxon>Danainae</taxon>
        <taxon>Danaini</taxon>
        <taxon>Danaina</taxon>
        <taxon>Danaus</taxon>
        <taxon>Anosia</taxon>
    </lineage>
</organism>
<evidence type="ECO:0000259" key="2">
    <source>
        <dbReference type="Pfam" id="PF00135"/>
    </source>
</evidence>
<name>A0A8J2RDX9_9NEOP</name>
<evidence type="ECO:0000313" key="4">
    <source>
        <dbReference type="Proteomes" id="UP000789524"/>
    </source>
</evidence>
<dbReference type="PANTHER" id="PTHR11559">
    <property type="entry name" value="CARBOXYLESTERASE"/>
    <property type="match status" value="1"/>
</dbReference>
<dbReference type="Pfam" id="PF00135">
    <property type="entry name" value="COesterase"/>
    <property type="match status" value="1"/>
</dbReference>
<sequence>MTTVKVEQGKLKGACISDSEISYVAFKGIQYARPPLGTLRFKAPEPPQNWEGIRDATVHGPVCPQYNERLQRLEPGSEDCLYLNVFTKTLTPPQPLPVMAICQSGVCLNEWSYNIYARERAFQLGKLLGLETEDPEELSTFLKKAPVSDLVNIKLPPIETKHRDLTDSILFGPVVENEETDVEHFITKPPPELVKSGCFAKVPIILGFTSGEGMELGKHFPANLKFLLNTGAVVPRELKLKLTEQQLQNADIEIRKYYFKEKPLTADMLQEVVNLETDRLFVYNIIRFARYHSYFTSFPVYVYKFAAETERNYVKSFYEMNSISGSCHADDLYYLFRVTCLNVPLPSNCRQIINNYVQMWYNFAATGNPTSSNINAVWKPFTESQRNLLIIDREIKCVSNIDNENMKFWDNLYNETDLKVQ</sequence>
<dbReference type="Gene3D" id="3.40.50.1820">
    <property type="entry name" value="alpha/beta hydrolase"/>
    <property type="match status" value="2"/>
</dbReference>
<evidence type="ECO:0000256" key="1">
    <source>
        <dbReference type="ARBA" id="ARBA00023180"/>
    </source>
</evidence>
<accession>A0A8J2RDX9</accession>
<dbReference type="OrthoDB" id="19653at2759"/>
<reference evidence="3" key="1">
    <citation type="submission" date="2021-09" db="EMBL/GenBank/DDBJ databases">
        <authorList>
            <person name="Martin H S."/>
        </authorList>
    </citation>
    <scope>NUCLEOTIDE SEQUENCE</scope>
</reference>
<protein>
    <submittedName>
        <fullName evidence="3">(African queen) hypothetical protein</fullName>
    </submittedName>
</protein>
<proteinExistence type="predicted"/>
<dbReference type="InterPro" id="IPR002018">
    <property type="entry name" value="CarbesteraseB"/>
</dbReference>
<dbReference type="AlphaFoldDB" id="A0A8J2RDX9"/>
<comment type="caution">
    <text evidence="3">The sequence shown here is derived from an EMBL/GenBank/DDBJ whole genome shotgun (WGS) entry which is preliminary data.</text>
</comment>
<gene>
    <name evidence="3" type="ORF">DCHRY22_LOCUS12845</name>
</gene>
<dbReference type="InterPro" id="IPR050309">
    <property type="entry name" value="Type-B_Carboxylest/Lipase"/>
</dbReference>
<dbReference type="InterPro" id="IPR029058">
    <property type="entry name" value="AB_hydrolase_fold"/>
</dbReference>
<evidence type="ECO:0000313" key="3">
    <source>
        <dbReference type="EMBL" id="CAG9578806.1"/>
    </source>
</evidence>
<dbReference type="EMBL" id="CAKASE010000078">
    <property type="protein sequence ID" value="CAG9578806.1"/>
    <property type="molecule type" value="Genomic_DNA"/>
</dbReference>